<accession>A0ABP8M2J2</accession>
<dbReference type="NCBIfam" id="TIGR03999">
    <property type="entry name" value="thiol_BshA"/>
    <property type="match status" value="1"/>
</dbReference>
<dbReference type="PANTHER" id="PTHR45947">
    <property type="entry name" value="SULFOQUINOVOSYL TRANSFERASE SQD2"/>
    <property type="match status" value="1"/>
</dbReference>
<protein>
    <submittedName>
        <fullName evidence="3">N-acetyl-alpha-D-glucosaminyl L-malate synthase BshA</fullName>
    </submittedName>
</protein>
<dbReference type="InterPro" id="IPR050194">
    <property type="entry name" value="Glycosyltransferase_grp1"/>
</dbReference>
<reference evidence="4" key="1">
    <citation type="journal article" date="2019" name="Int. J. Syst. Evol. Microbiol.">
        <title>The Global Catalogue of Microorganisms (GCM) 10K type strain sequencing project: providing services to taxonomists for standard genome sequencing and annotation.</title>
        <authorList>
            <consortium name="The Broad Institute Genomics Platform"/>
            <consortium name="The Broad Institute Genome Sequencing Center for Infectious Disease"/>
            <person name="Wu L."/>
            <person name="Ma J."/>
        </authorList>
    </citation>
    <scope>NUCLEOTIDE SEQUENCE [LARGE SCALE GENOMIC DNA]</scope>
    <source>
        <strain evidence="4">JCM 17926</strain>
    </source>
</reference>
<dbReference type="Proteomes" id="UP001500552">
    <property type="component" value="Unassembled WGS sequence"/>
</dbReference>
<organism evidence="3 4">
    <name type="scientific">Pontibacter saemangeumensis</name>
    <dbReference type="NCBI Taxonomy" id="1084525"/>
    <lineage>
        <taxon>Bacteria</taxon>
        <taxon>Pseudomonadati</taxon>
        <taxon>Bacteroidota</taxon>
        <taxon>Cytophagia</taxon>
        <taxon>Cytophagales</taxon>
        <taxon>Hymenobacteraceae</taxon>
        <taxon>Pontibacter</taxon>
    </lineage>
</organism>
<gene>
    <name evidence="3" type="primary">bshA</name>
    <name evidence="3" type="ORF">GCM10023188_41060</name>
</gene>
<sequence length="378" mass="42242">MRIGIVCYPTFGGSGVVATELGKALALKGHQVHFITYSQPARLDLFNENLFYHEVYIPSYPLFQYPPYELALASKMVDIVRFEKLDVLHVHYAIPHASAAYMAKQILRTKGISIPVITTLHGTDITLVGKDASFEPVVTFSINQSDGVTAVSDSLRAETYDYFQIEKDIQVIPNFINLEKFKRQKKEHFRLAIGPNNEKLLVHTSNFRAVKRVDDVIRIFAKVRQQIPSKLLLVGDGPDRPKMEKLCRELGICNDVRFLGKLDAVEEVLSIADLFLMPSEKESFGLAALEAMACEVPVVSSNAGGIPELNIDGVTGFTCPVGAVDEMVEKALYILDDENLPRFKANALQRATDFDVDKIVPIYEDFYQKTINAQLALL</sequence>
<comment type="caution">
    <text evidence="3">The sequence shown here is derived from an EMBL/GenBank/DDBJ whole genome shotgun (WGS) entry which is preliminary data.</text>
</comment>
<evidence type="ECO:0000313" key="3">
    <source>
        <dbReference type="EMBL" id="GAA4441937.1"/>
    </source>
</evidence>
<name>A0ABP8M2J2_9BACT</name>
<dbReference type="EMBL" id="BAABHC010000029">
    <property type="protein sequence ID" value="GAA4441937.1"/>
    <property type="molecule type" value="Genomic_DNA"/>
</dbReference>
<feature type="domain" description="Glycosyltransferase subfamily 4-like N-terminal" evidence="2">
    <location>
        <begin position="11"/>
        <end position="180"/>
    </location>
</feature>
<dbReference type="InterPro" id="IPR023881">
    <property type="entry name" value="Thiol_BshA"/>
</dbReference>
<feature type="domain" description="Glycosyl transferase family 1" evidence="1">
    <location>
        <begin position="195"/>
        <end position="342"/>
    </location>
</feature>
<dbReference type="Gene3D" id="3.40.50.2000">
    <property type="entry name" value="Glycogen Phosphorylase B"/>
    <property type="match status" value="2"/>
</dbReference>
<evidence type="ECO:0000259" key="2">
    <source>
        <dbReference type="Pfam" id="PF13439"/>
    </source>
</evidence>
<dbReference type="Pfam" id="PF00534">
    <property type="entry name" value="Glycos_transf_1"/>
    <property type="match status" value="1"/>
</dbReference>
<dbReference type="InterPro" id="IPR028098">
    <property type="entry name" value="Glyco_trans_4-like_N"/>
</dbReference>
<dbReference type="InterPro" id="IPR001296">
    <property type="entry name" value="Glyco_trans_1"/>
</dbReference>
<dbReference type="RefSeq" id="WP_345161860.1">
    <property type="nucleotide sequence ID" value="NZ_BAABHC010000029.1"/>
</dbReference>
<evidence type="ECO:0000259" key="1">
    <source>
        <dbReference type="Pfam" id="PF00534"/>
    </source>
</evidence>
<dbReference type="PANTHER" id="PTHR45947:SF3">
    <property type="entry name" value="SULFOQUINOVOSYL TRANSFERASE SQD2"/>
    <property type="match status" value="1"/>
</dbReference>
<dbReference type="Pfam" id="PF13439">
    <property type="entry name" value="Glyco_transf_4"/>
    <property type="match status" value="1"/>
</dbReference>
<keyword evidence="4" id="KW-1185">Reference proteome</keyword>
<evidence type="ECO:0000313" key="4">
    <source>
        <dbReference type="Proteomes" id="UP001500552"/>
    </source>
</evidence>
<proteinExistence type="predicted"/>
<dbReference type="SUPFAM" id="SSF53756">
    <property type="entry name" value="UDP-Glycosyltransferase/glycogen phosphorylase"/>
    <property type="match status" value="1"/>
</dbReference>